<sequence length="66" mass="7298">MDDHVAGLVEYCECSWDEHGTIHGSCGDPVAGEILAPSWRIAPREATKVRDWRFSAGSTITRLRLA</sequence>
<dbReference type="Proteomes" id="UP001187192">
    <property type="component" value="Unassembled WGS sequence"/>
</dbReference>
<comment type="caution">
    <text evidence="1">The sequence shown here is derived from an EMBL/GenBank/DDBJ whole genome shotgun (WGS) entry which is preliminary data.</text>
</comment>
<proteinExistence type="predicted"/>
<evidence type="ECO:0000313" key="2">
    <source>
        <dbReference type="Proteomes" id="UP001187192"/>
    </source>
</evidence>
<accession>A0AA88A6B6</accession>
<name>A0AA88A6B6_FICCA</name>
<gene>
    <name evidence="1" type="ORF">TIFTF001_009187</name>
</gene>
<keyword evidence="2" id="KW-1185">Reference proteome</keyword>
<dbReference type="AlphaFoldDB" id="A0AA88A6B6"/>
<protein>
    <submittedName>
        <fullName evidence="1">Uncharacterized protein</fullName>
    </submittedName>
</protein>
<dbReference type="EMBL" id="BTGU01000010">
    <property type="protein sequence ID" value="GMN39943.1"/>
    <property type="molecule type" value="Genomic_DNA"/>
</dbReference>
<evidence type="ECO:0000313" key="1">
    <source>
        <dbReference type="EMBL" id="GMN39943.1"/>
    </source>
</evidence>
<reference evidence="1" key="1">
    <citation type="submission" date="2023-07" db="EMBL/GenBank/DDBJ databases">
        <title>draft genome sequence of fig (Ficus carica).</title>
        <authorList>
            <person name="Takahashi T."/>
            <person name="Nishimura K."/>
        </authorList>
    </citation>
    <scope>NUCLEOTIDE SEQUENCE</scope>
</reference>
<organism evidence="1 2">
    <name type="scientific">Ficus carica</name>
    <name type="common">Common fig</name>
    <dbReference type="NCBI Taxonomy" id="3494"/>
    <lineage>
        <taxon>Eukaryota</taxon>
        <taxon>Viridiplantae</taxon>
        <taxon>Streptophyta</taxon>
        <taxon>Embryophyta</taxon>
        <taxon>Tracheophyta</taxon>
        <taxon>Spermatophyta</taxon>
        <taxon>Magnoliopsida</taxon>
        <taxon>eudicotyledons</taxon>
        <taxon>Gunneridae</taxon>
        <taxon>Pentapetalae</taxon>
        <taxon>rosids</taxon>
        <taxon>fabids</taxon>
        <taxon>Rosales</taxon>
        <taxon>Moraceae</taxon>
        <taxon>Ficeae</taxon>
        <taxon>Ficus</taxon>
    </lineage>
</organism>